<evidence type="ECO:0008006" key="4">
    <source>
        <dbReference type="Google" id="ProtNLM"/>
    </source>
</evidence>
<comment type="caution">
    <text evidence="2">The sequence shown here is derived from an EMBL/GenBank/DDBJ whole genome shotgun (WGS) entry which is preliminary data.</text>
</comment>
<name>A0AAV8R6Y1_ENSVE</name>
<feature type="region of interest" description="Disordered" evidence="1">
    <location>
        <begin position="91"/>
        <end position="112"/>
    </location>
</feature>
<keyword evidence="3" id="KW-1185">Reference proteome</keyword>
<reference evidence="2 3" key="1">
    <citation type="submission" date="2022-12" db="EMBL/GenBank/DDBJ databases">
        <title>Chromosome-scale assembly of the Ensete ventricosum genome.</title>
        <authorList>
            <person name="Dussert Y."/>
            <person name="Stocks J."/>
            <person name="Wendawek A."/>
            <person name="Woldeyes F."/>
            <person name="Nichols R.A."/>
            <person name="Borrell J.S."/>
        </authorList>
    </citation>
    <scope>NUCLEOTIDE SEQUENCE [LARGE SCALE GENOMIC DNA]</scope>
    <source>
        <strain evidence="3">cv. Maze</strain>
        <tissue evidence="2">Seeds</tissue>
    </source>
</reference>
<protein>
    <recommendedName>
        <fullName evidence="4">Transmembrane protein</fullName>
    </recommendedName>
</protein>
<evidence type="ECO:0000313" key="3">
    <source>
        <dbReference type="Proteomes" id="UP001222027"/>
    </source>
</evidence>
<sequence>MNGGPRATSQVHMLHHKMKPRPARAAATAAAMARRISQTLFILFFLLILLLFDVSVSGRAEIEDDPTESPQLFSKMQTTRALVEYALDYDYGGHNPKHEPRRGKPGTGSRNP</sequence>
<dbReference type="PANTHER" id="PTHR34467">
    <property type="entry name" value="TRANSMEMBRANE PROTEIN"/>
    <property type="match status" value="1"/>
</dbReference>
<proteinExistence type="predicted"/>
<dbReference type="Proteomes" id="UP001222027">
    <property type="component" value="Unassembled WGS sequence"/>
</dbReference>
<organism evidence="2 3">
    <name type="scientific">Ensete ventricosum</name>
    <name type="common">Abyssinian banana</name>
    <name type="synonym">Musa ensete</name>
    <dbReference type="NCBI Taxonomy" id="4639"/>
    <lineage>
        <taxon>Eukaryota</taxon>
        <taxon>Viridiplantae</taxon>
        <taxon>Streptophyta</taxon>
        <taxon>Embryophyta</taxon>
        <taxon>Tracheophyta</taxon>
        <taxon>Spermatophyta</taxon>
        <taxon>Magnoliopsida</taxon>
        <taxon>Liliopsida</taxon>
        <taxon>Zingiberales</taxon>
        <taxon>Musaceae</taxon>
        <taxon>Ensete</taxon>
    </lineage>
</organism>
<evidence type="ECO:0000256" key="1">
    <source>
        <dbReference type="SAM" id="MobiDB-lite"/>
    </source>
</evidence>
<evidence type="ECO:0000313" key="2">
    <source>
        <dbReference type="EMBL" id="KAJ8493131.1"/>
    </source>
</evidence>
<accession>A0AAV8R6Y1</accession>
<gene>
    <name evidence="2" type="ORF">OPV22_014852</name>
</gene>
<dbReference type="AlphaFoldDB" id="A0AAV8R6Y1"/>
<feature type="region of interest" description="Disordered" evidence="1">
    <location>
        <begin position="1"/>
        <end position="21"/>
    </location>
</feature>
<dbReference type="EMBL" id="JAQQAF010000004">
    <property type="protein sequence ID" value="KAJ8493131.1"/>
    <property type="molecule type" value="Genomic_DNA"/>
</dbReference>
<dbReference type="PANTHER" id="PTHR34467:SF1">
    <property type="entry name" value="OS05G0542300 PROTEIN"/>
    <property type="match status" value="1"/>
</dbReference>